<evidence type="ECO:0000256" key="9">
    <source>
        <dbReference type="ARBA" id="ARBA00022842"/>
    </source>
</evidence>
<dbReference type="PIRSF" id="PIRSF000513">
    <property type="entry name" value="Thz_kinase"/>
    <property type="match status" value="1"/>
</dbReference>
<feature type="binding site" evidence="11">
    <location>
        <position position="171"/>
    </location>
    <ligand>
        <name>ATP</name>
        <dbReference type="ChEBI" id="CHEBI:30616"/>
    </ligand>
</feature>
<dbReference type="SUPFAM" id="SSF53613">
    <property type="entry name" value="Ribokinase-like"/>
    <property type="match status" value="1"/>
</dbReference>
<evidence type="ECO:0000256" key="5">
    <source>
        <dbReference type="ARBA" id="ARBA00022723"/>
    </source>
</evidence>
<evidence type="ECO:0000256" key="3">
    <source>
        <dbReference type="ARBA" id="ARBA00004868"/>
    </source>
</evidence>
<dbReference type="Pfam" id="PF02110">
    <property type="entry name" value="HK"/>
    <property type="match status" value="1"/>
</dbReference>
<dbReference type="EC" id="2.7.1.50" evidence="11"/>
<comment type="function">
    <text evidence="11">Catalyzes the phosphorylation of the hydroxyl group of 4-methyl-5-beta-hydroxyethylthiazole (THZ).</text>
</comment>
<dbReference type="RefSeq" id="WP_207108712.1">
    <property type="nucleotide sequence ID" value="NZ_JAFLVR010000026.1"/>
</dbReference>
<evidence type="ECO:0000256" key="10">
    <source>
        <dbReference type="ARBA" id="ARBA00022977"/>
    </source>
</evidence>
<sequence length="272" mass="29636">MIKTNVSKVFPLADAPLVHCITNEVTCETVANALLYVGAKPIMASDPREFHELFQQTDSLLLNIGHLSEEREKSLTAAAKLANQGQKKTVVDLVGYGVSRTRDQVGRWLVAENPTVVKGNISELRNFCGLPSHARGVDGSELDQSEEALEELAQAMQQLVKTYPKTLFLATGRQDIVVEQKRIWCLSNGVPALDRFTGTGDIVGALIAALLGSGAEPATAAVTAVSYFNLCGEQAGDETGLAAFRQETLNQLSTLMESDWWTEVKGWEKQWT</sequence>
<comment type="caution">
    <text evidence="12">The sequence shown here is derived from an EMBL/GenBank/DDBJ whole genome shotgun (WGS) entry which is preliminary data.</text>
</comment>
<evidence type="ECO:0000256" key="1">
    <source>
        <dbReference type="ARBA" id="ARBA00001771"/>
    </source>
</evidence>
<evidence type="ECO:0000313" key="12">
    <source>
        <dbReference type="EMBL" id="MBO0452939.1"/>
    </source>
</evidence>
<dbReference type="GO" id="GO:0016301">
    <property type="term" value="F:kinase activity"/>
    <property type="evidence" value="ECO:0007669"/>
    <property type="project" value="UniProtKB-KW"/>
</dbReference>
<evidence type="ECO:0000256" key="2">
    <source>
        <dbReference type="ARBA" id="ARBA00001946"/>
    </source>
</evidence>
<accession>A0ABS3HJ45</accession>
<reference evidence="12 13" key="1">
    <citation type="submission" date="2021-03" db="EMBL/GenBank/DDBJ databases">
        <title>Enterococcal diversity collection.</title>
        <authorList>
            <person name="Gilmore M.S."/>
            <person name="Schwartzman J."/>
            <person name="Van Tyne D."/>
            <person name="Martin M."/>
            <person name="Earl A.M."/>
            <person name="Manson A.L."/>
            <person name="Straub T."/>
            <person name="Salamzade R."/>
            <person name="Saavedra J."/>
            <person name="Lebreton F."/>
            <person name="Prichula J."/>
            <person name="Schaufler K."/>
            <person name="Gaca A."/>
            <person name="Sgardioli B."/>
            <person name="Wagenaar J."/>
            <person name="Strong T."/>
        </authorList>
    </citation>
    <scope>NUCLEOTIDE SEQUENCE [LARGE SCALE GENOMIC DNA]</scope>
    <source>
        <strain evidence="12 13">MJM16</strain>
    </source>
</reference>
<dbReference type="InterPro" id="IPR000417">
    <property type="entry name" value="Hyethyz_kinase"/>
</dbReference>
<evidence type="ECO:0000256" key="11">
    <source>
        <dbReference type="HAMAP-Rule" id="MF_00228"/>
    </source>
</evidence>
<keyword evidence="4 11" id="KW-0808">Transferase</keyword>
<evidence type="ECO:0000256" key="7">
    <source>
        <dbReference type="ARBA" id="ARBA00022777"/>
    </source>
</evidence>
<feature type="binding site" evidence="11">
    <location>
        <position position="43"/>
    </location>
    <ligand>
        <name>substrate</name>
    </ligand>
</feature>
<evidence type="ECO:0000256" key="6">
    <source>
        <dbReference type="ARBA" id="ARBA00022741"/>
    </source>
</evidence>
<evidence type="ECO:0000256" key="8">
    <source>
        <dbReference type="ARBA" id="ARBA00022840"/>
    </source>
</evidence>
<evidence type="ECO:0000256" key="4">
    <source>
        <dbReference type="ARBA" id="ARBA00022679"/>
    </source>
</evidence>
<proteinExistence type="inferred from homology"/>
<protein>
    <recommendedName>
        <fullName evidence="11">Hydroxyethylthiazole kinase</fullName>
        <ecNumber evidence="11">2.7.1.50</ecNumber>
    </recommendedName>
    <alternativeName>
        <fullName evidence="11">4-methyl-5-beta-hydroxyethylthiazole kinase</fullName>
        <shortName evidence="11">TH kinase</shortName>
        <shortName evidence="11">Thz kinase</shortName>
    </alternativeName>
</protein>
<dbReference type="InterPro" id="IPR029056">
    <property type="entry name" value="Ribokinase-like"/>
</dbReference>
<dbReference type="PRINTS" id="PR01099">
    <property type="entry name" value="HYETHTZKNASE"/>
</dbReference>
<dbReference type="Gene3D" id="3.40.1190.20">
    <property type="match status" value="1"/>
</dbReference>
<keyword evidence="8 11" id="KW-0067">ATP-binding</keyword>
<comment type="similarity">
    <text evidence="11">Belongs to the Thz kinase family.</text>
</comment>
<comment type="cofactor">
    <cofactor evidence="2 11">
        <name>Mg(2+)</name>
        <dbReference type="ChEBI" id="CHEBI:18420"/>
    </cofactor>
</comment>
<gene>
    <name evidence="11" type="primary">thiM</name>
    <name evidence="12" type="ORF">JZO85_11695</name>
</gene>
<keyword evidence="7 11" id="KW-0418">Kinase</keyword>
<feature type="binding site" evidence="11">
    <location>
        <position position="118"/>
    </location>
    <ligand>
        <name>ATP</name>
        <dbReference type="ChEBI" id="CHEBI:30616"/>
    </ligand>
</feature>
<dbReference type="Proteomes" id="UP000664495">
    <property type="component" value="Unassembled WGS sequence"/>
</dbReference>
<dbReference type="EMBL" id="JAFLVR010000026">
    <property type="protein sequence ID" value="MBO0452939.1"/>
    <property type="molecule type" value="Genomic_DNA"/>
</dbReference>
<organism evidence="12 13">
    <name type="scientific">Candidatus Enterococcus murrayae</name>
    <dbReference type="NCBI Taxonomy" id="2815321"/>
    <lineage>
        <taxon>Bacteria</taxon>
        <taxon>Bacillati</taxon>
        <taxon>Bacillota</taxon>
        <taxon>Bacilli</taxon>
        <taxon>Lactobacillales</taxon>
        <taxon>Enterococcaceae</taxon>
        <taxon>Enterococcus</taxon>
    </lineage>
</organism>
<evidence type="ECO:0000313" key="13">
    <source>
        <dbReference type="Proteomes" id="UP000664495"/>
    </source>
</evidence>
<dbReference type="CDD" id="cd01170">
    <property type="entry name" value="THZ_kinase"/>
    <property type="match status" value="1"/>
</dbReference>
<comment type="catalytic activity">
    <reaction evidence="1 11">
        <text>5-(2-hydroxyethyl)-4-methylthiazole + ATP = 4-methyl-5-(2-phosphooxyethyl)-thiazole + ADP + H(+)</text>
        <dbReference type="Rhea" id="RHEA:24212"/>
        <dbReference type="ChEBI" id="CHEBI:15378"/>
        <dbReference type="ChEBI" id="CHEBI:17957"/>
        <dbReference type="ChEBI" id="CHEBI:30616"/>
        <dbReference type="ChEBI" id="CHEBI:58296"/>
        <dbReference type="ChEBI" id="CHEBI:456216"/>
        <dbReference type="EC" id="2.7.1.50"/>
    </reaction>
</comment>
<keyword evidence="10 11" id="KW-0784">Thiamine biosynthesis</keyword>
<keyword evidence="9 11" id="KW-0460">Magnesium</keyword>
<name>A0ABS3HJ45_9ENTE</name>
<keyword evidence="13" id="KW-1185">Reference proteome</keyword>
<keyword evidence="6 11" id="KW-0547">Nucleotide-binding</keyword>
<feature type="binding site" evidence="11">
    <location>
        <position position="198"/>
    </location>
    <ligand>
        <name>substrate</name>
    </ligand>
</feature>
<keyword evidence="5 11" id="KW-0479">Metal-binding</keyword>
<comment type="pathway">
    <text evidence="3 11">Cofactor biosynthesis; thiamine diphosphate biosynthesis; 4-methyl-5-(2-phosphoethyl)-thiazole from 5-(2-hydroxyethyl)-4-methylthiazole: step 1/1.</text>
</comment>
<dbReference type="HAMAP" id="MF_00228">
    <property type="entry name" value="Thz_kinase"/>
    <property type="match status" value="1"/>
</dbReference>